<dbReference type="OrthoDB" id="3256662at2759"/>
<dbReference type="InterPro" id="IPR032675">
    <property type="entry name" value="LRR_dom_sf"/>
</dbReference>
<dbReference type="Proteomes" id="UP000567179">
    <property type="component" value="Unassembled WGS sequence"/>
</dbReference>
<comment type="caution">
    <text evidence="1">The sequence shown here is derived from an EMBL/GenBank/DDBJ whole genome shotgun (WGS) entry which is preliminary data.</text>
</comment>
<dbReference type="SUPFAM" id="SSF52047">
    <property type="entry name" value="RNI-like"/>
    <property type="match status" value="1"/>
</dbReference>
<reference evidence="1 2" key="1">
    <citation type="journal article" date="2020" name="ISME J.">
        <title>Uncovering the hidden diversity of litter-decomposition mechanisms in mushroom-forming fungi.</title>
        <authorList>
            <person name="Floudas D."/>
            <person name="Bentzer J."/>
            <person name="Ahren D."/>
            <person name="Johansson T."/>
            <person name="Persson P."/>
            <person name="Tunlid A."/>
        </authorList>
    </citation>
    <scope>NUCLEOTIDE SEQUENCE [LARGE SCALE GENOMIC DNA]</scope>
    <source>
        <strain evidence="1 2">CBS 101986</strain>
    </source>
</reference>
<dbReference type="AlphaFoldDB" id="A0A8H5ASJ4"/>
<dbReference type="EMBL" id="JAACJJ010000058">
    <property type="protein sequence ID" value="KAF5310202.1"/>
    <property type="molecule type" value="Genomic_DNA"/>
</dbReference>
<keyword evidence="2" id="KW-1185">Reference proteome</keyword>
<protein>
    <recommendedName>
        <fullName evidence="3">F-box domain-containing protein</fullName>
    </recommendedName>
</protein>
<evidence type="ECO:0000313" key="2">
    <source>
        <dbReference type="Proteomes" id="UP000567179"/>
    </source>
</evidence>
<gene>
    <name evidence="1" type="ORF">D9619_010276</name>
</gene>
<evidence type="ECO:0008006" key="3">
    <source>
        <dbReference type="Google" id="ProtNLM"/>
    </source>
</evidence>
<name>A0A8H5ASJ4_9AGAR</name>
<proteinExistence type="predicted"/>
<dbReference type="Gene3D" id="3.80.10.10">
    <property type="entry name" value="Ribonuclease Inhibitor"/>
    <property type="match status" value="1"/>
</dbReference>
<accession>A0A8H5ASJ4</accession>
<organism evidence="1 2">
    <name type="scientific">Psilocybe cf. subviscida</name>
    <dbReference type="NCBI Taxonomy" id="2480587"/>
    <lineage>
        <taxon>Eukaryota</taxon>
        <taxon>Fungi</taxon>
        <taxon>Dikarya</taxon>
        <taxon>Basidiomycota</taxon>
        <taxon>Agaricomycotina</taxon>
        <taxon>Agaricomycetes</taxon>
        <taxon>Agaricomycetidae</taxon>
        <taxon>Agaricales</taxon>
        <taxon>Agaricineae</taxon>
        <taxon>Strophariaceae</taxon>
        <taxon>Psilocybe</taxon>
    </lineage>
</organism>
<sequence>MSAQLEQTTSPAARPKQKQVISEIPLDIFFEIFSHFEPANKYKSSVHDIKPEMTTLRNRTLHSMALVCRDFYHHLFPLLFENVYVSESGATSNDKKGGPSHCARFCRSIVEGNEQARRLATYTKRFAIDGLDVHNNNETQQQKPEKEQSLSTFSKAIAYMANLQELYLCYTTNDLLHSAICLQALNLLRLECCGVSEKLDASLLAKFSTLHVARVFAEQKLSYGDSFPYENFTRHLCMSQTERFASEVCVDGSVLRGLASSSSPMQCLQYLSLGEVYIDRVEPELISSVLSMMPALKFLHIAEVHYHGCDWDLDMEFSRQFRQWSSYPKLPQLAHIHAPLYAVEALVPDSHASSVGFTSEYLNGSIRLQIAHPSDDRFWHDCASFLNASKHYMLRLGIPAALYWRVHFATQFPELRRLTVRTEHCNWDAVFLWHSPETTIKSFLEIWDSHPRLDELSLISETNLSSGSAARISLPQDIMDLLKEKIPTLRVLKIVYVGSNSEQCVDMSGSVSD</sequence>
<evidence type="ECO:0000313" key="1">
    <source>
        <dbReference type="EMBL" id="KAF5310202.1"/>
    </source>
</evidence>